<dbReference type="PANTHER" id="PTHR30419:SF8">
    <property type="entry name" value="NITROGEN ASSIMILATION TRANSCRIPTIONAL ACTIVATOR-RELATED"/>
    <property type="match status" value="1"/>
</dbReference>
<dbReference type="Pfam" id="PF03466">
    <property type="entry name" value="LysR_substrate"/>
    <property type="match status" value="1"/>
</dbReference>
<dbReference type="SUPFAM" id="SSF46785">
    <property type="entry name" value="Winged helix' DNA-binding domain"/>
    <property type="match status" value="1"/>
</dbReference>
<dbReference type="InterPro" id="IPR050950">
    <property type="entry name" value="HTH-type_LysR_regulators"/>
</dbReference>
<evidence type="ECO:0000313" key="6">
    <source>
        <dbReference type="EMBL" id="WCR07811.1"/>
    </source>
</evidence>
<evidence type="ECO:0000256" key="2">
    <source>
        <dbReference type="ARBA" id="ARBA00023015"/>
    </source>
</evidence>
<accession>A0ABY7SLX8</accession>
<dbReference type="InterPro" id="IPR000847">
    <property type="entry name" value="LysR_HTH_N"/>
</dbReference>
<reference evidence="6 7" key="1">
    <citation type="submission" date="2021-01" db="EMBL/GenBank/DDBJ databases">
        <title>Biogeographic distribution of Paracoccus.</title>
        <authorList>
            <person name="Hollensteiner J."/>
            <person name="Leineberger J."/>
            <person name="Brinkhoff T."/>
            <person name="Daniel R."/>
        </authorList>
    </citation>
    <scope>NUCLEOTIDE SEQUENCE [LARGE SCALE GENOMIC DNA]</scope>
    <source>
        <strain evidence="6 7">KCTC 22803</strain>
    </source>
</reference>
<dbReference type="Gene3D" id="1.10.10.10">
    <property type="entry name" value="Winged helix-like DNA-binding domain superfamily/Winged helix DNA-binding domain"/>
    <property type="match status" value="1"/>
</dbReference>
<dbReference type="PANTHER" id="PTHR30419">
    <property type="entry name" value="HTH-TYPE TRANSCRIPTIONAL REGULATOR YBHD"/>
    <property type="match status" value="1"/>
</dbReference>
<dbReference type="Gene3D" id="3.40.190.290">
    <property type="match status" value="1"/>
</dbReference>
<comment type="similarity">
    <text evidence="1">Belongs to the LysR transcriptional regulatory family.</text>
</comment>
<protein>
    <submittedName>
        <fullName evidence="6">LysR family transcriptional regulator</fullName>
    </submittedName>
</protein>
<dbReference type="SUPFAM" id="SSF53850">
    <property type="entry name" value="Periplasmic binding protein-like II"/>
    <property type="match status" value="1"/>
</dbReference>
<evidence type="ECO:0000256" key="1">
    <source>
        <dbReference type="ARBA" id="ARBA00009437"/>
    </source>
</evidence>
<dbReference type="EMBL" id="CP067136">
    <property type="protein sequence ID" value="WCR07811.1"/>
    <property type="molecule type" value="Genomic_DNA"/>
</dbReference>
<dbReference type="Pfam" id="PF00126">
    <property type="entry name" value="HTH_1"/>
    <property type="match status" value="1"/>
</dbReference>
<feature type="domain" description="HTH lysR-type" evidence="5">
    <location>
        <begin position="5"/>
        <end position="62"/>
    </location>
</feature>
<dbReference type="Proteomes" id="UP001219349">
    <property type="component" value="Chromosome"/>
</dbReference>
<evidence type="ECO:0000256" key="3">
    <source>
        <dbReference type="ARBA" id="ARBA00023125"/>
    </source>
</evidence>
<name>A0ABY7SLX8_9RHOB</name>
<dbReference type="InterPro" id="IPR036388">
    <property type="entry name" value="WH-like_DNA-bd_sf"/>
</dbReference>
<evidence type="ECO:0000256" key="4">
    <source>
        <dbReference type="ARBA" id="ARBA00023163"/>
    </source>
</evidence>
<proteinExistence type="inferred from homology"/>
<evidence type="ECO:0000259" key="5">
    <source>
        <dbReference type="PROSITE" id="PS50931"/>
    </source>
</evidence>
<keyword evidence="4" id="KW-0804">Transcription</keyword>
<keyword evidence="3" id="KW-0238">DNA-binding</keyword>
<dbReference type="PROSITE" id="PS50931">
    <property type="entry name" value="HTH_LYSR"/>
    <property type="match status" value="1"/>
</dbReference>
<sequence>MKDALDSRFLREFLAVAHLGSIRRAAERLNLAPSAISRKITAAEARLGVALFERSSKGVVLSEAGELLREHAQHLQDEQTYLLDQIGHYRDGRSQLVRIATGEGFTSDLMANGLLELTRAHPDLRFAIDHAGTEELQRRVVEGEADIGIAYNTTLTETARSLAHARQPLCGIVPVNSPLATRKSVTLAEMLDQPLAMLNAAHGIRHLVGQAAADRGLALRVQIETASIALLLRYVCVGVGVSFLPRFSVASQAERGDLVVLDIEEESLQRVSTHLLVRARRRLPRSIELVANILSQRMVAFRD</sequence>
<dbReference type="InterPro" id="IPR036390">
    <property type="entry name" value="WH_DNA-bd_sf"/>
</dbReference>
<dbReference type="InterPro" id="IPR005119">
    <property type="entry name" value="LysR_subst-bd"/>
</dbReference>
<dbReference type="RefSeq" id="WP_271886359.1">
    <property type="nucleotide sequence ID" value="NZ_CP067136.1"/>
</dbReference>
<gene>
    <name evidence="6" type="ORF">JHX87_02975</name>
</gene>
<keyword evidence="7" id="KW-1185">Reference proteome</keyword>
<keyword evidence="2" id="KW-0805">Transcription regulation</keyword>
<evidence type="ECO:0000313" key="7">
    <source>
        <dbReference type="Proteomes" id="UP001219349"/>
    </source>
</evidence>
<organism evidence="6 7">
    <name type="scientific">Paracoccus fistulariae</name>
    <dbReference type="NCBI Taxonomy" id="658446"/>
    <lineage>
        <taxon>Bacteria</taxon>
        <taxon>Pseudomonadati</taxon>
        <taxon>Pseudomonadota</taxon>
        <taxon>Alphaproteobacteria</taxon>
        <taxon>Rhodobacterales</taxon>
        <taxon>Paracoccaceae</taxon>
        <taxon>Paracoccus</taxon>
    </lineage>
</organism>